<evidence type="ECO:0000256" key="1">
    <source>
        <dbReference type="SAM" id="MobiDB-lite"/>
    </source>
</evidence>
<dbReference type="EMBL" id="JADPVI010000001">
    <property type="protein sequence ID" value="MBF8456107.1"/>
    <property type="molecule type" value="Genomic_DNA"/>
</dbReference>
<sequence>MKRLALIAAVVLTTITLQSCRQSDDVLSPEETATLQRVQDSSNNLSHKDNANNLNTEQNNNPASLVDGEIVPPPKK</sequence>
<feature type="compositionally biased region" description="Polar residues" evidence="1">
    <location>
        <begin position="36"/>
        <end position="45"/>
    </location>
</feature>
<comment type="caution">
    <text evidence="2">The sequence shown here is derived from an EMBL/GenBank/DDBJ whole genome shotgun (WGS) entry which is preliminary data.</text>
</comment>
<accession>A0ABS0F8U6</accession>
<feature type="region of interest" description="Disordered" evidence="1">
    <location>
        <begin position="36"/>
        <end position="76"/>
    </location>
</feature>
<name>A0ABS0F8U6_9FLAO</name>
<dbReference type="Proteomes" id="UP000660070">
    <property type="component" value="Unassembled WGS sequence"/>
</dbReference>
<proteinExistence type="predicted"/>
<reference evidence="2 3" key="1">
    <citation type="submission" date="2020-11" db="EMBL/GenBank/DDBJ databases">
        <title>Kaistella gelatinilytica sp. nov., a flavobacterium isolated from Antarctic Soil.</title>
        <authorList>
            <person name="Li J."/>
        </authorList>
    </citation>
    <scope>NUCLEOTIDE SEQUENCE [LARGE SCALE GENOMIC DNA]</scope>
    <source>
        <strain evidence="2 3">G5-32</strain>
    </source>
</reference>
<evidence type="ECO:0000313" key="3">
    <source>
        <dbReference type="Proteomes" id="UP000660070"/>
    </source>
</evidence>
<dbReference type="PROSITE" id="PS51257">
    <property type="entry name" value="PROKAR_LIPOPROTEIN"/>
    <property type="match status" value="1"/>
</dbReference>
<feature type="compositionally biased region" description="Low complexity" evidence="1">
    <location>
        <begin position="51"/>
        <end position="61"/>
    </location>
</feature>
<keyword evidence="3" id="KW-1185">Reference proteome</keyword>
<gene>
    <name evidence="2" type="ORF">IV494_02840</name>
</gene>
<evidence type="ECO:0000313" key="2">
    <source>
        <dbReference type="EMBL" id="MBF8456107.1"/>
    </source>
</evidence>
<dbReference type="RefSeq" id="WP_196078650.1">
    <property type="nucleotide sequence ID" value="NZ_JADPVI010000001.1"/>
</dbReference>
<organism evidence="2 3">
    <name type="scientific">Kaistella gelatinilytica</name>
    <dbReference type="NCBI Taxonomy" id="2787636"/>
    <lineage>
        <taxon>Bacteria</taxon>
        <taxon>Pseudomonadati</taxon>
        <taxon>Bacteroidota</taxon>
        <taxon>Flavobacteriia</taxon>
        <taxon>Flavobacteriales</taxon>
        <taxon>Weeksellaceae</taxon>
        <taxon>Chryseobacterium group</taxon>
        <taxon>Kaistella</taxon>
    </lineage>
</organism>
<protein>
    <submittedName>
        <fullName evidence="2">Uncharacterized protein</fullName>
    </submittedName>
</protein>